<dbReference type="Proteomes" id="UP000032803">
    <property type="component" value="Chromosome I"/>
</dbReference>
<evidence type="ECO:0000313" key="1">
    <source>
        <dbReference type="EMBL" id="CEK10054.1"/>
    </source>
</evidence>
<reference evidence="2" key="1">
    <citation type="submission" date="2014-09" db="EMBL/GenBank/DDBJ databases">
        <authorList>
            <person name="Gomez-Valero L."/>
        </authorList>
    </citation>
    <scope>NUCLEOTIDE SEQUENCE [LARGE SCALE GENOMIC DNA]</scope>
    <source>
        <strain evidence="2">ATCC35250</strain>
    </source>
</reference>
<dbReference type="OrthoDB" id="5653121at2"/>
<name>A0A0A8UTG4_LEGHA</name>
<protein>
    <submittedName>
        <fullName evidence="1">Uncharacterized protein</fullName>
    </submittedName>
</protein>
<dbReference type="STRING" id="449.LHA_0993"/>
<proteinExistence type="predicted"/>
<keyword evidence="2" id="KW-1185">Reference proteome</keyword>
<accession>A0A0A8UTG4</accession>
<dbReference type="AlphaFoldDB" id="A0A0A8UTG4"/>
<evidence type="ECO:0000313" key="2">
    <source>
        <dbReference type="Proteomes" id="UP000032803"/>
    </source>
</evidence>
<dbReference type="HOGENOM" id="CLU_372912_0_0_6"/>
<dbReference type="PATRIC" id="fig|449.7.peg.3072"/>
<gene>
    <name evidence="1" type="ORF">LHA_0993</name>
</gene>
<sequence length="745" mass="82704">MPKKPYQQMLLHNAALQRMFSLYGKDGTKVTLFEPTRAIMIPKGSFFPTFSGLGTTTTPTEFTKHRIYSDADSKAKLSIINHDGRYQTLIYTTTPENIKLALRNGVFDSATIQDPLAKMIAEIGTYKRKVFERSTELHAQVTSNSERLVVADVAQTLIEVLQPLNRLINNYDRSRKPQENLKNIVATLDGLSLQLAKMIDETKAKNEEPYLTLMACAVTLKKRTEQYRASLAEIKHPSEEQVRAILGSYGTNNNLLKHFLQQQLNLVSQSAIDAGYAVTGLYRDSSGLSQALLDAQFTAENFSSQLLDYHNAISKEHGLDFSDKQKDGLVSIDLGEYGFHPKSNVELAKRVALIERTGKALNNPDDETVRFINFSGRRDAIPGYTAARKVGFTLINFTLDITTFALDLVYAGYAGTVSLINLGLRVFDRPPFKIPPFPSELKLLQKWETDEDMYAHLDSTKNLFGENAVTELTDSGVFVKAARFIGHQLLNFTWKPLVEIVKGVTTNLWDGAKNIYYDITVGTKPIDEEEIANLLTARVKENESASNANHQAIKMLLDMQKPELVAYGQLEFEKTGDAKADYHLNPDKPEDFVSWASNDFMKSMVEVFSHEIYRAHPLGGLAFTLAASTAVPMVMPFVAKFAFLNFIYTKINIPIAKALVGETQGLMSSFSTAMIEGKVAFFLQDLTNGKDSLLVRGVELILENPVLAGLVGTAAIGLGFEIAFKANIPWLSESIASEAGHASFP</sequence>
<dbReference type="KEGG" id="lha:LHA_0993"/>
<dbReference type="EMBL" id="LN681225">
    <property type="protein sequence ID" value="CEK10054.1"/>
    <property type="molecule type" value="Genomic_DNA"/>
</dbReference>
<dbReference type="RefSeq" id="WP_045105490.1">
    <property type="nucleotide sequence ID" value="NZ_LN681225.1"/>
</dbReference>
<organism evidence="1 2">
    <name type="scientific">Legionella hackeliae</name>
    <dbReference type="NCBI Taxonomy" id="449"/>
    <lineage>
        <taxon>Bacteria</taxon>
        <taxon>Pseudomonadati</taxon>
        <taxon>Pseudomonadota</taxon>
        <taxon>Gammaproteobacteria</taxon>
        <taxon>Legionellales</taxon>
        <taxon>Legionellaceae</taxon>
        <taxon>Legionella</taxon>
    </lineage>
</organism>